<gene>
    <name evidence="1" type="ORF">WMSIL1_LOCUS6008</name>
</gene>
<dbReference type="EMBL" id="CABIJS010000210">
    <property type="protein sequence ID" value="VUZ46231.1"/>
    <property type="molecule type" value="Genomic_DNA"/>
</dbReference>
<name>A0A564YG42_HYMDI</name>
<dbReference type="Gene3D" id="1.10.8.20">
    <property type="entry name" value="N-terminal domain of phosphatidylinositol transfer protein sec14p"/>
    <property type="match status" value="1"/>
</dbReference>
<protein>
    <submittedName>
        <fullName evidence="1">Uncharacterized protein</fullName>
    </submittedName>
</protein>
<dbReference type="SUPFAM" id="SSF46938">
    <property type="entry name" value="CRAL/TRIO N-terminal domain"/>
    <property type="match status" value="1"/>
</dbReference>
<proteinExistence type="predicted"/>
<reference evidence="1 2" key="1">
    <citation type="submission" date="2019-07" db="EMBL/GenBank/DDBJ databases">
        <authorList>
            <person name="Jastrzebski P J."/>
            <person name="Paukszto L."/>
            <person name="Jastrzebski P J."/>
        </authorList>
    </citation>
    <scope>NUCLEOTIDE SEQUENCE [LARGE SCALE GENOMIC DNA]</scope>
    <source>
        <strain evidence="1 2">WMS-il1</strain>
    </source>
</reference>
<organism evidence="1 2">
    <name type="scientific">Hymenolepis diminuta</name>
    <name type="common">Rat tapeworm</name>
    <dbReference type="NCBI Taxonomy" id="6216"/>
    <lineage>
        <taxon>Eukaryota</taxon>
        <taxon>Metazoa</taxon>
        <taxon>Spiralia</taxon>
        <taxon>Lophotrochozoa</taxon>
        <taxon>Platyhelminthes</taxon>
        <taxon>Cestoda</taxon>
        <taxon>Eucestoda</taxon>
        <taxon>Cyclophyllidea</taxon>
        <taxon>Hymenolepididae</taxon>
        <taxon>Hymenolepis</taxon>
    </lineage>
</organism>
<sequence length="99" mass="11546">MSRSTGKPYTLYDLDKPLSSVYIKRAAKELGENPKQISAHLESFKRWLNSMPHLKINVDDTFLMAFLRQAKYNHMKAQNRLDKFCTFRTSSVEGCPAWF</sequence>
<dbReference type="AlphaFoldDB" id="A0A564YG42"/>
<accession>A0A564YG42</accession>
<evidence type="ECO:0000313" key="2">
    <source>
        <dbReference type="Proteomes" id="UP000321570"/>
    </source>
</evidence>
<dbReference type="InterPro" id="IPR036273">
    <property type="entry name" value="CRAL/TRIO_N_dom_sf"/>
</dbReference>
<keyword evidence="2" id="KW-1185">Reference proteome</keyword>
<dbReference type="Proteomes" id="UP000321570">
    <property type="component" value="Unassembled WGS sequence"/>
</dbReference>
<evidence type="ECO:0000313" key="1">
    <source>
        <dbReference type="EMBL" id="VUZ46231.1"/>
    </source>
</evidence>